<accession>A0ABD1Z0Z2</accession>
<dbReference type="EMBL" id="JBHFFA010000003">
    <property type="protein sequence ID" value="KAL2636385.1"/>
    <property type="molecule type" value="Genomic_DNA"/>
</dbReference>
<gene>
    <name evidence="2" type="ORF">R1flu_007864</name>
</gene>
<feature type="region of interest" description="Disordered" evidence="1">
    <location>
        <begin position="1"/>
        <end position="37"/>
    </location>
</feature>
<reference evidence="2 3" key="1">
    <citation type="submission" date="2024-09" db="EMBL/GenBank/DDBJ databases">
        <title>Chromosome-scale assembly of Riccia fluitans.</title>
        <authorList>
            <person name="Paukszto L."/>
            <person name="Sawicki J."/>
            <person name="Karawczyk K."/>
            <person name="Piernik-Szablinska J."/>
            <person name="Szczecinska M."/>
            <person name="Mazdziarz M."/>
        </authorList>
    </citation>
    <scope>NUCLEOTIDE SEQUENCE [LARGE SCALE GENOMIC DNA]</scope>
    <source>
        <strain evidence="2">Rf_01</strain>
        <tissue evidence="2">Aerial parts of the thallus</tissue>
    </source>
</reference>
<name>A0ABD1Z0Z2_9MARC</name>
<dbReference type="AlphaFoldDB" id="A0ABD1Z0Z2"/>
<keyword evidence="3" id="KW-1185">Reference proteome</keyword>
<sequence length="87" mass="9269">MLKTRSYSPTPPWNATIISDHESGKNAQIQDAPARENAATGADLTQGFASFVWKADLTVERHDGSSGCWGEDCQRAEASACGGEVRG</sequence>
<evidence type="ECO:0000256" key="1">
    <source>
        <dbReference type="SAM" id="MobiDB-lite"/>
    </source>
</evidence>
<protein>
    <submittedName>
        <fullName evidence="2">Uncharacterized protein</fullName>
    </submittedName>
</protein>
<organism evidence="2 3">
    <name type="scientific">Riccia fluitans</name>
    <dbReference type="NCBI Taxonomy" id="41844"/>
    <lineage>
        <taxon>Eukaryota</taxon>
        <taxon>Viridiplantae</taxon>
        <taxon>Streptophyta</taxon>
        <taxon>Embryophyta</taxon>
        <taxon>Marchantiophyta</taxon>
        <taxon>Marchantiopsida</taxon>
        <taxon>Marchantiidae</taxon>
        <taxon>Marchantiales</taxon>
        <taxon>Ricciaceae</taxon>
        <taxon>Riccia</taxon>
    </lineage>
</organism>
<dbReference type="Proteomes" id="UP001605036">
    <property type="component" value="Unassembled WGS sequence"/>
</dbReference>
<proteinExistence type="predicted"/>
<evidence type="ECO:0000313" key="3">
    <source>
        <dbReference type="Proteomes" id="UP001605036"/>
    </source>
</evidence>
<evidence type="ECO:0000313" key="2">
    <source>
        <dbReference type="EMBL" id="KAL2636385.1"/>
    </source>
</evidence>
<comment type="caution">
    <text evidence="2">The sequence shown here is derived from an EMBL/GenBank/DDBJ whole genome shotgun (WGS) entry which is preliminary data.</text>
</comment>